<evidence type="ECO:0000256" key="1">
    <source>
        <dbReference type="SAM" id="Phobius"/>
    </source>
</evidence>
<dbReference type="EMBL" id="DWWU01000006">
    <property type="protein sequence ID" value="HJC14409.1"/>
    <property type="molecule type" value="Genomic_DNA"/>
</dbReference>
<keyword evidence="1" id="KW-1133">Transmembrane helix</keyword>
<evidence type="ECO:0000313" key="2">
    <source>
        <dbReference type="EMBL" id="HJC14409.1"/>
    </source>
</evidence>
<accession>A0A9D2N972</accession>
<comment type="caution">
    <text evidence="2">The sequence shown here is derived from an EMBL/GenBank/DDBJ whole genome shotgun (WGS) entry which is preliminary data.</text>
</comment>
<reference evidence="2" key="2">
    <citation type="submission" date="2021-04" db="EMBL/GenBank/DDBJ databases">
        <authorList>
            <person name="Gilroy R."/>
        </authorList>
    </citation>
    <scope>NUCLEOTIDE SEQUENCE</scope>
    <source>
        <strain evidence="2">CHK185-5351</strain>
    </source>
</reference>
<dbReference type="Proteomes" id="UP000823849">
    <property type="component" value="Unassembled WGS sequence"/>
</dbReference>
<gene>
    <name evidence="2" type="ORF">H9705_01095</name>
</gene>
<protein>
    <submittedName>
        <fullName evidence="2">Uncharacterized protein</fullName>
    </submittedName>
</protein>
<feature type="transmembrane region" description="Helical" evidence="1">
    <location>
        <begin position="12"/>
        <end position="33"/>
    </location>
</feature>
<reference evidence="2" key="1">
    <citation type="journal article" date="2021" name="PeerJ">
        <title>Extensive microbial diversity within the chicken gut microbiome revealed by metagenomics and culture.</title>
        <authorList>
            <person name="Gilroy R."/>
            <person name="Ravi A."/>
            <person name="Getino M."/>
            <person name="Pursley I."/>
            <person name="Horton D.L."/>
            <person name="Alikhan N.F."/>
            <person name="Baker D."/>
            <person name="Gharbi K."/>
            <person name="Hall N."/>
            <person name="Watson M."/>
            <person name="Adriaenssens E.M."/>
            <person name="Foster-Nyarko E."/>
            <person name="Jarju S."/>
            <person name="Secka A."/>
            <person name="Antonio M."/>
            <person name="Oren A."/>
            <person name="Chaudhuri R.R."/>
            <person name="La Ragione R."/>
            <person name="Hildebrand F."/>
            <person name="Pallen M.J."/>
        </authorList>
    </citation>
    <scope>NUCLEOTIDE SEQUENCE</scope>
    <source>
        <strain evidence="2">CHK185-5351</strain>
    </source>
</reference>
<keyword evidence="1" id="KW-0472">Membrane</keyword>
<sequence>MKRFQTEKSRRFPSGVFSILLFFCILFVLYTAVQTFSRRSLEEQEQNLIQALRQSTIQCYATEGFYPESISYLEEYYGIQYDHNRFFVDYQPVGRNIMPEITVICKKEGWYR</sequence>
<evidence type="ECO:0000313" key="3">
    <source>
        <dbReference type="Proteomes" id="UP000823849"/>
    </source>
</evidence>
<organism evidence="2 3">
    <name type="scientific">Candidatus Fusicatenibacter intestinigallinarum</name>
    <dbReference type="NCBI Taxonomy" id="2838598"/>
    <lineage>
        <taxon>Bacteria</taxon>
        <taxon>Bacillati</taxon>
        <taxon>Bacillota</taxon>
        <taxon>Clostridia</taxon>
        <taxon>Lachnospirales</taxon>
        <taxon>Lachnospiraceae</taxon>
        <taxon>Fusicatenibacter</taxon>
    </lineage>
</organism>
<dbReference type="AlphaFoldDB" id="A0A9D2N972"/>
<proteinExistence type="predicted"/>
<name>A0A9D2N972_9FIRM</name>
<keyword evidence="1" id="KW-0812">Transmembrane</keyword>